<reference evidence="1 2" key="1">
    <citation type="submission" date="2019-05" db="EMBL/GenBank/DDBJ databases">
        <title>Another draft genome of Portunus trituberculatus and its Hox gene families provides insights of decapod evolution.</title>
        <authorList>
            <person name="Jeong J.-H."/>
            <person name="Song I."/>
            <person name="Kim S."/>
            <person name="Choi T."/>
            <person name="Kim D."/>
            <person name="Ryu S."/>
            <person name="Kim W."/>
        </authorList>
    </citation>
    <scope>NUCLEOTIDE SEQUENCE [LARGE SCALE GENOMIC DNA]</scope>
    <source>
        <tissue evidence="1">Muscle</tissue>
    </source>
</reference>
<sequence>MNLDPLVTAESRQLTVLRFSSFPQTLERLEDLYVDCPAKKIVDSFDEGFIQIPNLALKRSVWHVTGRETEQRKSTLQICEISLPFLRLVTA</sequence>
<dbReference type="AlphaFoldDB" id="A0A5B7D6F3"/>
<accession>A0A5B7D6F3</accession>
<gene>
    <name evidence="1" type="ORF">E2C01_009700</name>
</gene>
<dbReference type="EMBL" id="VSRR010000543">
    <property type="protein sequence ID" value="MPC16862.1"/>
    <property type="molecule type" value="Genomic_DNA"/>
</dbReference>
<comment type="caution">
    <text evidence="1">The sequence shown here is derived from an EMBL/GenBank/DDBJ whole genome shotgun (WGS) entry which is preliminary data.</text>
</comment>
<evidence type="ECO:0000313" key="1">
    <source>
        <dbReference type="EMBL" id="MPC16862.1"/>
    </source>
</evidence>
<name>A0A5B7D6F3_PORTR</name>
<proteinExistence type="predicted"/>
<evidence type="ECO:0000313" key="2">
    <source>
        <dbReference type="Proteomes" id="UP000324222"/>
    </source>
</evidence>
<protein>
    <submittedName>
        <fullName evidence="1">Uncharacterized protein</fullName>
    </submittedName>
</protein>
<organism evidence="1 2">
    <name type="scientific">Portunus trituberculatus</name>
    <name type="common">Swimming crab</name>
    <name type="synonym">Neptunus trituberculatus</name>
    <dbReference type="NCBI Taxonomy" id="210409"/>
    <lineage>
        <taxon>Eukaryota</taxon>
        <taxon>Metazoa</taxon>
        <taxon>Ecdysozoa</taxon>
        <taxon>Arthropoda</taxon>
        <taxon>Crustacea</taxon>
        <taxon>Multicrustacea</taxon>
        <taxon>Malacostraca</taxon>
        <taxon>Eumalacostraca</taxon>
        <taxon>Eucarida</taxon>
        <taxon>Decapoda</taxon>
        <taxon>Pleocyemata</taxon>
        <taxon>Brachyura</taxon>
        <taxon>Eubrachyura</taxon>
        <taxon>Portunoidea</taxon>
        <taxon>Portunidae</taxon>
        <taxon>Portuninae</taxon>
        <taxon>Portunus</taxon>
    </lineage>
</organism>
<dbReference type="Proteomes" id="UP000324222">
    <property type="component" value="Unassembled WGS sequence"/>
</dbReference>
<keyword evidence="2" id="KW-1185">Reference proteome</keyword>